<feature type="region of interest" description="Disordered" evidence="1">
    <location>
        <begin position="62"/>
        <end position="103"/>
    </location>
</feature>
<reference evidence="3 4" key="1">
    <citation type="submission" date="2020-08" db="EMBL/GenBank/DDBJ databases">
        <title>Sequencing the genomes of 1000 actinobacteria strains.</title>
        <authorList>
            <person name="Klenk H.-P."/>
        </authorList>
    </citation>
    <scope>NUCLEOTIDE SEQUENCE [LARGE SCALE GENOMIC DNA]</scope>
    <source>
        <strain evidence="3 4">DSM 43768</strain>
    </source>
</reference>
<organism evidence="3 4">
    <name type="scientific">Nonomuraea rubra</name>
    <dbReference type="NCBI Taxonomy" id="46180"/>
    <lineage>
        <taxon>Bacteria</taxon>
        <taxon>Bacillati</taxon>
        <taxon>Actinomycetota</taxon>
        <taxon>Actinomycetes</taxon>
        <taxon>Streptosporangiales</taxon>
        <taxon>Streptosporangiaceae</taxon>
        <taxon>Nonomuraea</taxon>
    </lineage>
</organism>
<name>A0A7X0NP10_9ACTN</name>
<keyword evidence="4" id="KW-1185">Reference proteome</keyword>
<keyword evidence="2" id="KW-1133">Transmembrane helix</keyword>
<dbReference type="Proteomes" id="UP000565579">
    <property type="component" value="Unassembled WGS sequence"/>
</dbReference>
<comment type="caution">
    <text evidence="3">The sequence shown here is derived from an EMBL/GenBank/DDBJ whole genome shotgun (WGS) entry which is preliminary data.</text>
</comment>
<evidence type="ECO:0000256" key="2">
    <source>
        <dbReference type="SAM" id="Phobius"/>
    </source>
</evidence>
<evidence type="ECO:0000256" key="1">
    <source>
        <dbReference type="SAM" id="MobiDB-lite"/>
    </source>
</evidence>
<gene>
    <name evidence="3" type="ORF">HD593_001733</name>
</gene>
<accession>A0A7X0NP10</accession>
<evidence type="ECO:0000313" key="4">
    <source>
        <dbReference type="Proteomes" id="UP000565579"/>
    </source>
</evidence>
<dbReference type="EMBL" id="JACHMI010000001">
    <property type="protein sequence ID" value="MBB6546938.1"/>
    <property type="molecule type" value="Genomic_DNA"/>
</dbReference>
<evidence type="ECO:0000313" key="3">
    <source>
        <dbReference type="EMBL" id="MBB6546938.1"/>
    </source>
</evidence>
<sequence>MMQRFGPGPYPLMPPAPQKKKRNNTVVIVTLVVGVVVLLLGGGAIGAYVYVNEQRQALAPAFPSTAPTMQPPPSTPPSALATLSPPSPVPSPTTPGRGGASTPLVHEEFQDWDHARDSATFSARKVAGWTYESCDPLDAEGVLADHDCERAVQLAYSAKSGHVKILQIMASFPTEQDAKSTATRLLQGRRTDRAFTWKTSYIHGYYGRVLPVWSKSYLIVTVVSTDKTGKPDAMKFLAYLMSDRLRYFGQRDRIA</sequence>
<feature type="transmembrane region" description="Helical" evidence="2">
    <location>
        <begin position="26"/>
        <end position="51"/>
    </location>
</feature>
<keyword evidence="2" id="KW-0812">Transmembrane</keyword>
<keyword evidence="2" id="KW-0472">Membrane</keyword>
<protein>
    <submittedName>
        <fullName evidence="3">Uncharacterized protein</fullName>
    </submittedName>
</protein>
<dbReference type="AlphaFoldDB" id="A0A7X0NP10"/>
<proteinExistence type="predicted"/>
<dbReference type="RefSeq" id="WP_185101668.1">
    <property type="nucleotide sequence ID" value="NZ_BAAAXY010000070.1"/>
</dbReference>